<reference evidence="3" key="1">
    <citation type="submission" date="2021-09" db="EMBL/GenBank/DDBJ databases">
        <authorList>
            <consortium name="AG Swart"/>
            <person name="Singh M."/>
            <person name="Singh A."/>
            <person name="Seah K."/>
            <person name="Emmerich C."/>
        </authorList>
    </citation>
    <scope>NUCLEOTIDE SEQUENCE</scope>
    <source>
        <strain evidence="3">ATCC30299</strain>
    </source>
</reference>
<evidence type="ECO:0000313" key="4">
    <source>
        <dbReference type="Proteomes" id="UP001162131"/>
    </source>
</evidence>
<dbReference type="Proteomes" id="UP001162131">
    <property type="component" value="Unassembled WGS sequence"/>
</dbReference>
<feature type="region of interest" description="Disordered" evidence="2">
    <location>
        <begin position="1"/>
        <end position="22"/>
    </location>
</feature>
<feature type="coiled-coil region" evidence="1">
    <location>
        <begin position="499"/>
        <end position="526"/>
    </location>
</feature>
<gene>
    <name evidence="3" type="ORF">BSTOLATCC_MIC59937</name>
</gene>
<comment type="caution">
    <text evidence="3">The sequence shown here is derived from an EMBL/GenBank/DDBJ whole genome shotgun (WGS) entry which is preliminary data.</text>
</comment>
<dbReference type="PANTHER" id="PTHR35381:SF1">
    <property type="entry name" value="EF-HAND DOMAIN-CONTAINING PROTEIN"/>
    <property type="match status" value="1"/>
</dbReference>
<sequence length="549" mass="64336">MSVRTSQSSYHSGFSTPHKEVNSSTKANNEVLILTINLGNSKDDIVIHEFDDPNILAKRFCEKHNLGLEVESTLAEHIIFNLEKVLQDLSNINQRLQQKNSEENFISNENVKKAVTPKPRVAAQERVNESRLSKQSSAATMVSYEDKSPSRSFYKNPGNRLYQLGMIQQKDRENKSKLYQQQKMQKELEEVTFTPRINTKRIKKVKNTENLLIEKGKKVKEVLKLKIKDQLETDRRKCTFTPELNPVSSRLAARDRSADRINYLCKEKEESKKKIQGKADEYFKELCPFTPNKIYKSYTKSELNDSIDRLTKSKIQSEDELEKLREKHLQDLKKDPVTGQEFFTPQINKGPRTERQYSNVWEDLYYKRSNSQSRLSISPQKTYKNARSEKIMKKLTGEKYYEIFQKLKPQKGKILHNEIDASLLERELLLIIQPLIDEMKSARESLSFEEFCGAMDALMKVLTPQEKNYLIFNRKKPENDNPLTSRSQSPSSRAIFQTYDRLMKHKRNLEEKLEEQRRSNEEKLLSECTFMPNTRQKLEDSFRNLSFEN</sequence>
<accession>A0AAU9K6P6</accession>
<feature type="coiled-coil region" evidence="1">
    <location>
        <begin position="300"/>
        <end position="327"/>
    </location>
</feature>
<dbReference type="EMBL" id="CAJZBQ010000057">
    <property type="protein sequence ID" value="CAG9334144.1"/>
    <property type="molecule type" value="Genomic_DNA"/>
</dbReference>
<organism evidence="3 4">
    <name type="scientific">Blepharisma stoltei</name>
    <dbReference type="NCBI Taxonomy" id="1481888"/>
    <lineage>
        <taxon>Eukaryota</taxon>
        <taxon>Sar</taxon>
        <taxon>Alveolata</taxon>
        <taxon>Ciliophora</taxon>
        <taxon>Postciliodesmatophora</taxon>
        <taxon>Heterotrichea</taxon>
        <taxon>Heterotrichida</taxon>
        <taxon>Blepharismidae</taxon>
        <taxon>Blepharisma</taxon>
    </lineage>
</organism>
<protein>
    <submittedName>
        <fullName evidence="3">Uncharacterized protein</fullName>
    </submittedName>
</protein>
<keyword evidence="4" id="KW-1185">Reference proteome</keyword>
<name>A0AAU9K6P6_9CILI</name>
<evidence type="ECO:0000256" key="1">
    <source>
        <dbReference type="SAM" id="Coils"/>
    </source>
</evidence>
<evidence type="ECO:0000313" key="3">
    <source>
        <dbReference type="EMBL" id="CAG9334144.1"/>
    </source>
</evidence>
<feature type="compositionally biased region" description="Polar residues" evidence="2">
    <location>
        <begin position="1"/>
        <end position="15"/>
    </location>
</feature>
<feature type="region of interest" description="Disordered" evidence="2">
    <location>
        <begin position="125"/>
        <end position="152"/>
    </location>
</feature>
<dbReference type="PANTHER" id="PTHR35381">
    <property type="entry name" value="EF-HAND DOMAIN-CONTAINING PROTEIN"/>
    <property type="match status" value="1"/>
</dbReference>
<evidence type="ECO:0000256" key="2">
    <source>
        <dbReference type="SAM" id="MobiDB-lite"/>
    </source>
</evidence>
<dbReference type="AlphaFoldDB" id="A0AAU9K6P6"/>
<proteinExistence type="predicted"/>
<keyword evidence="1" id="KW-0175">Coiled coil</keyword>